<protein>
    <submittedName>
        <fullName evidence="1">Type I phosphodiesterase / nucleotide pyrophosphatase</fullName>
    </submittedName>
</protein>
<name>A0A1W2B425_9SPHI</name>
<dbReference type="Gene3D" id="3.40.720.10">
    <property type="entry name" value="Alkaline Phosphatase, subunit A"/>
    <property type="match status" value="1"/>
</dbReference>
<dbReference type="InterPro" id="IPR002591">
    <property type="entry name" value="Phosphodiest/P_Trfase"/>
</dbReference>
<dbReference type="PROSITE" id="PS51257">
    <property type="entry name" value="PROKAR_LIPOPROTEIN"/>
    <property type="match status" value="1"/>
</dbReference>
<accession>A0A1W2B425</accession>
<sequence length="587" mass="65291">MKIHRLYQKYQSGLKMFLMGMGLLTMLSCNKDFDNRLDLTLKPDSLAGYKAPKILYIIVDGARGTVINTIQAPNLTAISENALQTFNGVSDENGLSATSWADMLTGFNKIKHKVTKADFSGNNLTNYPMFFKQLKQNNAALRTVAFSSTPAFSQNLVSNADVNQNFSNDDVAVKNALVNELKNVRADVVLAEFNSVDRAGQQYGYDGSVAQYSGAILNVDTYIGEAINTLKQRPDYEKENWLVIVASNQGGNFPVPPAQNDGTLFSKPLLNSFAILYNPRFSFQYYARPNTMELPFEEKGVVLHGDTIARMPAAKAAAYNFGTTGEFTVEFKLKVLRFPYLMDKSTPTNRSGNAPILFKSASPANSSTGWWVIHSGVDGNWRLGGLPASIMVSNQPPLKLNEWYTLGFKIYNQNSKRWVMIYQDGVKAYPNPVDITNRNVNNNEDLVAGFRSGFGNTTEQIIADIQIYNTAIPDEFIAANACKTAVKSSNPYYNNLIGYWPATDGVRGIFQDKSPSKNDFALEKSYAWVPFSDYSPKLCVDLADDIYTRIPNGIDIPSFIYAWMNVKTINLGLDGKTWIPVYKDVKP</sequence>
<dbReference type="STRING" id="151894.SAMN04488524_1887"/>
<dbReference type="InterPro" id="IPR013320">
    <property type="entry name" value="ConA-like_dom_sf"/>
</dbReference>
<gene>
    <name evidence="1" type="ORF">SAMN04488524_1887</name>
</gene>
<proteinExistence type="predicted"/>
<dbReference type="RefSeq" id="WP_084238068.1">
    <property type="nucleotide sequence ID" value="NZ_FWXT01000001.1"/>
</dbReference>
<dbReference type="AlphaFoldDB" id="A0A1W2B425"/>
<dbReference type="SUPFAM" id="SSF53649">
    <property type="entry name" value="Alkaline phosphatase-like"/>
    <property type="match status" value="1"/>
</dbReference>
<dbReference type="Pfam" id="PF01663">
    <property type="entry name" value="Phosphodiest"/>
    <property type="match status" value="1"/>
</dbReference>
<dbReference type="GO" id="GO:0005975">
    <property type="term" value="P:carbohydrate metabolic process"/>
    <property type="evidence" value="ECO:0007669"/>
    <property type="project" value="UniProtKB-ARBA"/>
</dbReference>
<dbReference type="Gene3D" id="2.60.120.200">
    <property type="match status" value="1"/>
</dbReference>
<dbReference type="Proteomes" id="UP000192756">
    <property type="component" value="Unassembled WGS sequence"/>
</dbReference>
<evidence type="ECO:0000313" key="1">
    <source>
        <dbReference type="EMBL" id="SMC67594.1"/>
    </source>
</evidence>
<dbReference type="GO" id="GO:0004553">
    <property type="term" value="F:hydrolase activity, hydrolyzing O-glycosyl compounds"/>
    <property type="evidence" value="ECO:0007669"/>
    <property type="project" value="UniProtKB-ARBA"/>
</dbReference>
<evidence type="ECO:0000313" key="2">
    <source>
        <dbReference type="Proteomes" id="UP000192756"/>
    </source>
</evidence>
<dbReference type="InterPro" id="IPR017850">
    <property type="entry name" value="Alkaline_phosphatase_core_sf"/>
</dbReference>
<dbReference type="EMBL" id="FWXT01000001">
    <property type="protein sequence ID" value="SMC67594.1"/>
    <property type="molecule type" value="Genomic_DNA"/>
</dbReference>
<organism evidence="1 2">
    <name type="scientific">Pedobacter africanus</name>
    <dbReference type="NCBI Taxonomy" id="151894"/>
    <lineage>
        <taxon>Bacteria</taxon>
        <taxon>Pseudomonadati</taxon>
        <taxon>Bacteroidota</taxon>
        <taxon>Sphingobacteriia</taxon>
        <taxon>Sphingobacteriales</taxon>
        <taxon>Sphingobacteriaceae</taxon>
        <taxon>Pedobacter</taxon>
    </lineage>
</organism>
<dbReference type="OrthoDB" id="279982at2"/>
<dbReference type="SUPFAM" id="SSF49899">
    <property type="entry name" value="Concanavalin A-like lectins/glucanases"/>
    <property type="match status" value="1"/>
</dbReference>
<keyword evidence="2" id="KW-1185">Reference proteome</keyword>
<reference evidence="2" key="1">
    <citation type="submission" date="2017-04" db="EMBL/GenBank/DDBJ databases">
        <authorList>
            <person name="Varghese N."/>
            <person name="Submissions S."/>
        </authorList>
    </citation>
    <scope>NUCLEOTIDE SEQUENCE [LARGE SCALE GENOMIC DNA]</scope>
    <source>
        <strain evidence="2">DSM 12126</strain>
    </source>
</reference>